<keyword evidence="4" id="KW-0418">Kinase</keyword>
<dbReference type="PROSITE" id="PS00109">
    <property type="entry name" value="PROTEIN_KINASE_TYR"/>
    <property type="match status" value="1"/>
</dbReference>
<feature type="domain" description="Aminoglycoside phosphotransferase" evidence="6">
    <location>
        <begin position="67"/>
        <end position="235"/>
    </location>
</feature>
<evidence type="ECO:0000256" key="1">
    <source>
        <dbReference type="ARBA" id="ARBA00010165"/>
    </source>
</evidence>
<evidence type="ECO:0000256" key="4">
    <source>
        <dbReference type="ARBA" id="ARBA00022777"/>
    </source>
</evidence>
<dbReference type="PANTHER" id="PTHR34273">
    <property type="entry name" value="METHYLTHIORIBOSE KINASE"/>
    <property type="match status" value="1"/>
</dbReference>
<dbReference type="SUPFAM" id="SSF56112">
    <property type="entry name" value="Protein kinase-like (PK-like)"/>
    <property type="match status" value="1"/>
</dbReference>
<keyword evidence="3" id="KW-0547">Nucleotide-binding</keyword>
<evidence type="ECO:0000259" key="6">
    <source>
        <dbReference type="Pfam" id="PF01636"/>
    </source>
</evidence>
<accession>A0ABT4ZAH9</accession>
<keyword evidence="8" id="KW-1185">Reference proteome</keyword>
<evidence type="ECO:0000256" key="2">
    <source>
        <dbReference type="ARBA" id="ARBA00022679"/>
    </source>
</evidence>
<dbReference type="Proteomes" id="UP001165641">
    <property type="component" value="Unassembled WGS sequence"/>
</dbReference>
<dbReference type="RefSeq" id="WP_271887492.1">
    <property type="nucleotide sequence ID" value="NZ_JAQBIE010000002.1"/>
</dbReference>
<comment type="similarity">
    <text evidence="1">Belongs to the methylthioribose kinase family.</text>
</comment>
<dbReference type="PANTHER" id="PTHR34273:SF2">
    <property type="entry name" value="METHYLTHIORIBOSE KINASE"/>
    <property type="match status" value="1"/>
</dbReference>
<comment type="caution">
    <text evidence="7">The sequence shown here is derived from an EMBL/GenBank/DDBJ whole genome shotgun (WGS) entry which is preliminary data.</text>
</comment>
<evidence type="ECO:0000256" key="5">
    <source>
        <dbReference type="ARBA" id="ARBA00022840"/>
    </source>
</evidence>
<protein>
    <submittedName>
        <fullName evidence="7">Aminoglycoside phosphotransferase family protein</fullName>
    </submittedName>
</protein>
<keyword evidence="2" id="KW-0808">Transferase</keyword>
<evidence type="ECO:0000313" key="8">
    <source>
        <dbReference type="Proteomes" id="UP001165641"/>
    </source>
</evidence>
<dbReference type="Gene3D" id="3.30.200.20">
    <property type="entry name" value="Phosphorylase Kinase, domain 1"/>
    <property type="match status" value="1"/>
</dbReference>
<dbReference type="EMBL" id="JAQBIE010000002">
    <property type="protein sequence ID" value="MDB6176358.1"/>
    <property type="molecule type" value="Genomic_DNA"/>
</dbReference>
<evidence type="ECO:0000313" key="7">
    <source>
        <dbReference type="EMBL" id="MDB6176358.1"/>
    </source>
</evidence>
<reference evidence="7" key="1">
    <citation type="submission" date="2022-12" db="EMBL/GenBank/DDBJ databases">
        <title>Paracoccus onchidii sp. nov., isolated from a marine invertebrate from the South China Sea.</title>
        <authorList>
            <person name="Xu S."/>
            <person name="Liu Z."/>
            <person name="Xu Y."/>
        </authorList>
    </citation>
    <scope>NUCLEOTIDE SEQUENCE</scope>
    <source>
        <strain evidence="7">Z330</strain>
    </source>
</reference>
<dbReference type="InterPro" id="IPR011009">
    <property type="entry name" value="Kinase-like_dom_sf"/>
</dbReference>
<evidence type="ECO:0000256" key="3">
    <source>
        <dbReference type="ARBA" id="ARBA00022741"/>
    </source>
</evidence>
<dbReference type="Gene3D" id="3.90.1200.10">
    <property type="match status" value="1"/>
</dbReference>
<proteinExistence type="inferred from homology"/>
<sequence>MNLTERCTALIQALDLGHPDQVTLVRPLTGGVASDIAEVRVAELRLCAKFALPKLRVQAEWLAPVHRNRAEFEWLSYVHGIAPENAPKLYGRSEDMHGFAMEFLTGEDTYLWKDALLAERPERGEAAAVATLLGRIHNASAKPGFDTSAFQNHDDFRALRIEPYLLFTATRHPQLAEKLQGLADMLYSASIALIHGDVSPKNIMLRNGAPVILDAECATMGDPCFDVAFCLNHLMLKAVHLPQSAPDLIARLTEFRDSYLPFVDWENPDQFEARVAALLPALFLARVDGKSPVEYLDDAARDHVRRIALALLNAGPGNLDEVAAGFLKERNNI</sequence>
<gene>
    <name evidence="7" type="ORF">PAF17_02440</name>
</gene>
<name>A0ABT4ZAH9_9RHOB</name>
<dbReference type="InterPro" id="IPR002575">
    <property type="entry name" value="Aminoglycoside_PTrfase"/>
</dbReference>
<dbReference type="Pfam" id="PF01636">
    <property type="entry name" value="APH"/>
    <property type="match status" value="1"/>
</dbReference>
<organism evidence="7 8">
    <name type="scientific">Paracoccus onchidii</name>
    <dbReference type="NCBI Taxonomy" id="3017813"/>
    <lineage>
        <taxon>Bacteria</taxon>
        <taxon>Pseudomonadati</taxon>
        <taxon>Pseudomonadota</taxon>
        <taxon>Alphaproteobacteria</taxon>
        <taxon>Rhodobacterales</taxon>
        <taxon>Paracoccaceae</taxon>
        <taxon>Paracoccus</taxon>
    </lineage>
</organism>
<keyword evidence="5" id="KW-0067">ATP-binding</keyword>
<dbReference type="InterPro" id="IPR008266">
    <property type="entry name" value="Tyr_kinase_AS"/>
</dbReference>